<dbReference type="PANTHER" id="PTHR43734:SF1">
    <property type="entry name" value="PHYTOENE DESATURASE"/>
    <property type="match status" value="1"/>
</dbReference>
<keyword evidence="9" id="KW-1185">Reference proteome</keyword>
<reference evidence="8 9" key="1">
    <citation type="submission" date="2019-07" db="EMBL/GenBank/DDBJ databases">
        <title>Whole genome shotgun sequence of Nocardia ninae NBRC 108245.</title>
        <authorList>
            <person name="Hosoyama A."/>
            <person name="Uohara A."/>
            <person name="Ohji S."/>
            <person name="Ichikawa N."/>
        </authorList>
    </citation>
    <scope>NUCLEOTIDE SEQUENCE [LARGE SCALE GENOMIC DNA]</scope>
    <source>
        <strain evidence="8 9">NBRC 108245</strain>
    </source>
</reference>
<sequence>MKDGGAQGYPETGKPETAQSTRAPRRREADLPLLVRGMPIVTPDRDRQRTTHSVKTVAGPTDRVVVVGAGLAGLSAALYLTGAGRKVTLLERADHPGGRVGRYQGPDYEIDSGATVLTLPELITDALAAVGRTPQTCKPALRIHQLAPSYHAKFADGATLRVFADPDAMAEEVALVCGPAEARRYRRLRDWLARIYAAEFAEFMDTNFDSPLDMLRVPEKRRALAALVRLGGFGRLGPKVHRILNDPRLARLFTFQALYAGLPPAQALAVYGAIPHMDTSLGVYYPEGGMRAIAAAMAEAFTAAGGTLELGTEVTTVDYAGRRAERVRTADGRAFDCDALVLTVDLGSVDRYGVRRRRGLRAAPSAVVAHGTVPAEIARTWPVQAHHTIEFGAAWDQTFAEIAGRRGRLMSDPSLLLTRPALTDPGLYISRADGQHEPFSLLAPCPNLDAAPLDWARIGPAYLRELLDELERRGYDGIATQFTVDHLDTPQTWRDQGMLAGTPFSAAHLFRQTGPFRSRNFPRTSDNVVIAGCGTTPGVGVPTAVLSGKLAANRITGDTHPARDETARTSEIVFPATP</sequence>
<keyword evidence="3 5" id="KW-0125">Carotenoid biosynthesis</keyword>
<dbReference type="InterPro" id="IPR008150">
    <property type="entry name" value="Phytoene_DH_bac_CS"/>
</dbReference>
<gene>
    <name evidence="8" type="primary">crtI</name>
    <name evidence="8" type="ORF">NN4_43880</name>
</gene>
<dbReference type="Gene3D" id="3.50.50.60">
    <property type="entry name" value="FAD/NAD(P)-binding domain"/>
    <property type="match status" value="2"/>
</dbReference>
<evidence type="ECO:0000256" key="4">
    <source>
        <dbReference type="ARBA" id="ARBA00023002"/>
    </source>
</evidence>
<feature type="domain" description="Amine oxidase" evidence="7">
    <location>
        <begin position="489"/>
        <end position="555"/>
    </location>
</feature>
<organism evidence="8 9">
    <name type="scientific">Nocardia ninae NBRC 108245</name>
    <dbReference type="NCBI Taxonomy" id="1210091"/>
    <lineage>
        <taxon>Bacteria</taxon>
        <taxon>Bacillati</taxon>
        <taxon>Actinomycetota</taxon>
        <taxon>Actinomycetes</taxon>
        <taxon>Mycobacteriales</taxon>
        <taxon>Nocardiaceae</taxon>
        <taxon>Nocardia</taxon>
    </lineage>
</organism>
<dbReference type="AlphaFoldDB" id="A0A511MH11"/>
<dbReference type="SUPFAM" id="SSF51905">
    <property type="entry name" value="FAD/NAD(P)-binding domain"/>
    <property type="match status" value="1"/>
</dbReference>
<evidence type="ECO:0000256" key="1">
    <source>
        <dbReference type="ARBA" id="ARBA00004829"/>
    </source>
</evidence>
<proteinExistence type="inferred from homology"/>
<evidence type="ECO:0000313" key="9">
    <source>
        <dbReference type="Proteomes" id="UP000321424"/>
    </source>
</evidence>
<feature type="region of interest" description="Disordered" evidence="6">
    <location>
        <begin position="559"/>
        <end position="578"/>
    </location>
</feature>
<name>A0A511MH11_9NOCA</name>
<dbReference type="InterPro" id="IPR002937">
    <property type="entry name" value="Amino_oxidase"/>
</dbReference>
<protein>
    <submittedName>
        <fullName evidence="8">Phytoene dehydrogenase</fullName>
    </submittedName>
</protein>
<evidence type="ECO:0000259" key="7">
    <source>
        <dbReference type="Pfam" id="PF01593"/>
    </source>
</evidence>
<comment type="caution">
    <text evidence="8">The sequence shown here is derived from an EMBL/GenBank/DDBJ whole genome shotgun (WGS) entry which is preliminary data.</text>
</comment>
<feature type="domain" description="Amine oxidase" evidence="7">
    <location>
        <begin position="71"/>
        <end position="350"/>
    </location>
</feature>
<evidence type="ECO:0000256" key="2">
    <source>
        <dbReference type="ARBA" id="ARBA00006046"/>
    </source>
</evidence>
<dbReference type="GO" id="GO:0016117">
    <property type="term" value="P:carotenoid biosynthetic process"/>
    <property type="evidence" value="ECO:0007669"/>
    <property type="project" value="UniProtKB-KW"/>
</dbReference>
<dbReference type="NCBIfam" id="TIGR02734">
    <property type="entry name" value="crtI_fam"/>
    <property type="match status" value="1"/>
</dbReference>
<dbReference type="Pfam" id="PF01593">
    <property type="entry name" value="Amino_oxidase"/>
    <property type="match status" value="2"/>
</dbReference>
<feature type="region of interest" description="Disordered" evidence="6">
    <location>
        <begin position="1"/>
        <end position="30"/>
    </location>
</feature>
<accession>A0A511MH11</accession>
<evidence type="ECO:0000313" key="8">
    <source>
        <dbReference type="EMBL" id="GEM39869.1"/>
    </source>
</evidence>
<evidence type="ECO:0000256" key="5">
    <source>
        <dbReference type="RuleBase" id="RU362075"/>
    </source>
</evidence>
<dbReference type="GO" id="GO:0016627">
    <property type="term" value="F:oxidoreductase activity, acting on the CH-CH group of donors"/>
    <property type="evidence" value="ECO:0007669"/>
    <property type="project" value="UniProtKB-ARBA"/>
</dbReference>
<comment type="pathway">
    <text evidence="1 5">Carotenoid biosynthesis.</text>
</comment>
<dbReference type="Proteomes" id="UP000321424">
    <property type="component" value="Unassembled WGS sequence"/>
</dbReference>
<dbReference type="InterPro" id="IPR014105">
    <property type="entry name" value="Carotenoid/retinoid_OxRdtase"/>
</dbReference>
<evidence type="ECO:0000256" key="3">
    <source>
        <dbReference type="ARBA" id="ARBA00022746"/>
    </source>
</evidence>
<dbReference type="PANTHER" id="PTHR43734">
    <property type="entry name" value="PHYTOENE DESATURASE"/>
    <property type="match status" value="1"/>
</dbReference>
<dbReference type="EMBL" id="BJXA01000029">
    <property type="protein sequence ID" value="GEM39869.1"/>
    <property type="molecule type" value="Genomic_DNA"/>
</dbReference>
<keyword evidence="4 5" id="KW-0560">Oxidoreductase</keyword>
<dbReference type="PROSITE" id="PS00982">
    <property type="entry name" value="PHYTOENE_DH"/>
    <property type="match status" value="1"/>
</dbReference>
<comment type="similarity">
    <text evidence="2 5">Belongs to the carotenoid/retinoid oxidoreductase family.</text>
</comment>
<evidence type="ECO:0000256" key="6">
    <source>
        <dbReference type="SAM" id="MobiDB-lite"/>
    </source>
</evidence>
<dbReference type="InterPro" id="IPR036188">
    <property type="entry name" value="FAD/NAD-bd_sf"/>
</dbReference>